<feature type="compositionally biased region" description="Acidic residues" evidence="1">
    <location>
        <begin position="167"/>
        <end position="178"/>
    </location>
</feature>
<evidence type="ECO:0000313" key="2">
    <source>
        <dbReference type="EMBL" id="KAF2861007.1"/>
    </source>
</evidence>
<evidence type="ECO:0000313" key="3">
    <source>
        <dbReference type="Proteomes" id="UP000799421"/>
    </source>
</evidence>
<keyword evidence="3" id="KW-1185">Reference proteome</keyword>
<reference evidence="2" key="1">
    <citation type="journal article" date="2020" name="Stud. Mycol.">
        <title>101 Dothideomycetes genomes: a test case for predicting lifestyles and emergence of pathogens.</title>
        <authorList>
            <person name="Haridas S."/>
            <person name="Albert R."/>
            <person name="Binder M."/>
            <person name="Bloem J."/>
            <person name="Labutti K."/>
            <person name="Salamov A."/>
            <person name="Andreopoulos B."/>
            <person name="Baker S."/>
            <person name="Barry K."/>
            <person name="Bills G."/>
            <person name="Bluhm B."/>
            <person name="Cannon C."/>
            <person name="Castanera R."/>
            <person name="Culley D."/>
            <person name="Daum C."/>
            <person name="Ezra D."/>
            <person name="Gonzalez J."/>
            <person name="Henrissat B."/>
            <person name="Kuo A."/>
            <person name="Liang C."/>
            <person name="Lipzen A."/>
            <person name="Lutzoni F."/>
            <person name="Magnuson J."/>
            <person name="Mondo S."/>
            <person name="Nolan M."/>
            <person name="Ohm R."/>
            <person name="Pangilinan J."/>
            <person name="Park H.-J."/>
            <person name="Ramirez L."/>
            <person name="Alfaro M."/>
            <person name="Sun H."/>
            <person name="Tritt A."/>
            <person name="Yoshinaga Y."/>
            <person name="Zwiers L.-H."/>
            <person name="Turgeon B."/>
            <person name="Goodwin S."/>
            <person name="Spatafora J."/>
            <person name="Crous P."/>
            <person name="Grigoriev I."/>
        </authorList>
    </citation>
    <scope>NUCLEOTIDE SEQUENCE</scope>
    <source>
        <strain evidence="2">CBS 480.64</strain>
    </source>
</reference>
<sequence length="304" mass="34349">MTSHSFDDEEALDRQLYAMFANFRAEELGNPEVREEHHELDERLERECESRDLTDGVEKGELLCKVTTSEDDFIEMLTIPILIDLQDLSSVGKKTGLVRKQVLGDSTRRIGQRCSQEKAHVFTIRILKSILEAKAILVGYMRSESVIDLTVGDDETCQNLMGILSESESESGENEELSIGEPENPAVNDAVLSENGLDEHEIEENLCGRLRLHTLSRFPASAMKNLVDLRLIQRLPLAVVQEAFPGKMPAKEKWDMLSASVRPRTLWSLTEIKGVIRYFEAHRLSLEATAEQLPERSITAIKKK</sequence>
<proteinExistence type="predicted"/>
<dbReference type="EMBL" id="MU005976">
    <property type="protein sequence ID" value="KAF2861007.1"/>
    <property type="molecule type" value="Genomic_DNA"/>
</dbReference>
<accession>A0A6A7C199</accession>
<dbReference type="AlphaFoldDB" id="A0A6A7C199"/>
<evidence type="ECO:0000256" key="1">
    <source>
        <dbReference type="SAM" id="MobiDB-lite"/>
    </source>
</evidence>
<gene>
    <name evidence="2" type="ORF">K470DRAFT_264017</name>
</gene>
<name>A0A6A7C199_9PEZI</name>
<feature type="region of interest" description="Disordered" evidence="1">
    <location>
        <begin position="165"/>
        <end position="186"/>
    </location>
</feature>
<protein>
    <submittedName>
        <fullName evidence="2">Uncharacterized protein</fullName>
    </submittedName>
</protein>
<dbReference type="Proteomes" id="UP000799421">
    <property type="component" value="Unassembled WGS sequence"/>
</dbReference>
<organism evidence="2 3">
    <name type="scientific">Piedraia hortae CBS 480.64</name>
    <dbReference type="NCBI Taxonomy" id="1314780"/>
    <lineage>
        <taxon>Eukaryota</taxon>
        <taxon>Fungi</taxon>
        <taxon>Dikarya</taxon>
        <taxon>Ascomycota</taxon>
        <taxon>Pezizomycotina</taxon>
        <taxon>Dothideomycetes</taxon>
        <taxon>Dothideomycetidae</taxon>
        <taxon>Capnodiales</taxon>
        <taxon>Piedraiaceae</taxon>
        <taxon>Piedraia</taxon>
    </lineage>
</organism>